<feature type="compositionally biased region" description="Low complexity" evidence="1">
    <location>
        <begin position="415"/>
        <end position="425"/>
    </location>
</feature>
<proteinExistence type="predicted"/>
<dbReference type="Proteomes" id="UP001651050">
    <property type="component" value="Unassembled WGS sequence"/>
</dbReference>
<keyword evidence="3" id="KW-1185">Reference proteome</keyword>
<sequence length="443" mass="46954">MTTADSTGTTTTGTAPALGAVLDAHALGYAQAVRLRLADLGPEVVDELTDGLEADLAEAFTEATAPFAAARASSGGADDDVALDLVAHFGPASDYAAELRGAAGLPAALPGVARRGARPSLGARRILLVERWRRAWHPVTSTPQWDRLRGLGRDVRPFWWVARGWIVGALLVAWFTWDTDGRPSLVPERTGELLVMGACALVSVQWGRGRWLPRRWAPRLTVAATAAAVLMVPAVASATHDEYVYGTSSSAGGYDQGYAAGRDDALTVGYDDGSGVPGDDGVWVDGMQVSNLFAYDANGDPIKDVQLFDDRGRPVRTVTTDGDEQAWTVPDVEGTWYFRPATADDGRQRWNVYPMRAVPEEGMEWSEDGGAWQPQVGVQPEEMPWPFLKAPTSFGAATPEPSPQPSSGPSPSPSAKPEGKPSPASRAEVPPPGATETSAAAAR</sequence>
<dbReference type="RefSeq" id="WP_416344741.1">
    <property type="nucleotide sequence ID" value="NZ_JALQCY010000004.1"/>
</dbReference>
<comment type="caution">
    <text evidence="2">The sequence shown here is derived from an EMBL/GenBank/DDBJ whole genome shotgun (WGS) entry which is preliminary data.</text>
</comment>
<dbReference type="EMBL" id="JALQCY010000004">
    <property type="protein sequence ID" value="MCK9794881.1"/>
    <property type="molecule type" value="Genomic_DNA"/>
</dbReference>
<organism evidence="2 3">
    <name type="scientific">Isoptericola peretonis</name>
    <dbReference type="NCBI Taxonomy" id="2918523"/>
    <lineage>
        <taxon>Bacteria</taxon>
        <taxon>Bacillati</taxon>
        <taxon>Actinomycetota</taxon>
        <taxon>Actinomycetes</taxon>
        <taxon>Micrococcales</taxon>
        <taxon>Promicromonosporaceae</taxon>
        <taxon>Isoptericola</taxon>
    </lineage>
</organism>
<accession>A0ABT0J5U9</accession>
<evidence type="ECO:0000313" key="3">
    <source>
        <dbReference type="Proteomes" id="UP001651050"/>
    </source>
</evidence>
<evidence type="ECO:0000256" key="1">
    <source>
        <dbReference type="SAM" id="MobiDB-lite"/>
    </source>
</evidence>
<feature type="compositionally biased region" description="Pro residues" evidence="1">
    <location>
        <begin position="400"/>
        <end position="414"/>
    </location>
</feature>
<gene>
    <name evidence="2" type="ORF">M1843_14105</name>
</gene>
<feature type="region of interest" description="Disordered" evidence="1">
    <location>
        <begin position="385"/>
        <end position="443"/>
    </location>
</feature>
<evidence type="ECO:0000313" key="2">
    <source>
        <dbReference type="EMBL" id="MCK9794881.1"/>
    </source>
</evidence>
<reference evidence="2 3" key="1">
    <citation type="submission" date="2022-02" db="EMBL/GenBank/DDBJ databases">
        <title>The car tank lid bacteriome: a reservoir of bacteria with potential in bioremediation of fuel.</title>
        <authorList>
            <person name="Vidal-Verdu A."/>
            <person name="Gomez-Martinez D."/>
            <person name="Latorre-Perez A."/>
            <person name="Pereto J."/>
            <person name="Porcar M."/>
        </authorList>
    </citation>
    <scope>NUCLEOTIDE SEQUENCE [LARGE SCALE GENOMIC DNA]</scope>
    <source>
        <strain evidence="2 3">4D.3</strain>
    </source>
</reference>
<protein>
    <submittedName>
        <fullName evidence="2">Uncharacterized protein</fullName>
    </submittedName>
</protein>
<name>A0ABT0J5U9_9MICO</name>